<organism evidence="4 5">
    <name type="scientific">Oryzias latipes</name>
    <name type="common">Japanese rice fish</name>
    <name type="synonym">Japanese killifish</name>
    <dbReference type="NCBI Taxonomy" id="8090"/>
    <lineage>
        <taxon>Eukaryota</taxon>
        <taxon>Metazoa</taxon>
        <taxon>Chordata</taxon>
        <taxon>Craniata</taxon>
        <taxon>Vertebrata</taxon>
        <taxon>Euteleostomi</taxon>
        <taxon>Actinopterygii</taxon>
        <taxon>Neopterygii</taxon>
        <taxon>Teleostei</taxon>
        <taxon>Neoteleostei</taxon>
        <taxon>Acanthomorphata</taxon>
        <taxon>Ovalentaria</taxon>
        <taxon>Atherinomorphae</taxon>
        <taxon>Beloniformes</taxon>
        <taxon>Adrianichthyidae</taxon>
        <taxon>Oryziinae</taxon>
        <taxon>Oryzias</taxon>
    </lineage>
</organism>
<sequence>MERYSQVVDIKEHVYVKYGLETPRSKMWLAVVILASQRLFCSPGTDCNTINGIATCVDPCNNYAVLNDDWRSVNNTDSSILHCDQNINRTSWHRMFLGGNSAQIPEACVPIYRCGTAAPSWINGAHPTQADGIVSRTGCGSWIQGCCPYTTNVKVKLCYGSYYVYKLGSPSICHISYCTVWDSIDDDSDEGMPPKHVRYV</sequence>
<keyword evidence="2" id="KW-1015">Disulfide bond</keyword>
<evidence type="ECO:0000313" key="4">
    <source>
        <dbReference type="Ensembl" id="ENSORLP00015013386.1"/>
    </source>
</evidence>
<dbReference type="PANTHER" id="PTHR36191:SF4">
    <property type="entry name" value="VWFD DOMAIN-CONTAINING PROTEIN"/>
    <property type="match status" value="1"/>
</dbReference>
<dbReference type="InterPro" id="IPR057774">
    <property type="entry name" value="D8C_UMOD/GP2/OIT3-like"/>
</dbReference>
<dbReference type="AlphaFoldDB" id="A0A3P9HZZ8"/>
<name>A0A3P9HZZ8_ORYLA</name>
<dbReference type="Proteomes" id="UP000265200">
    <property type="component" value="Chromosome 18"/>
</dbReference>
<evidence type="ECO:0000259" key="3">
    <source>
        <dbReference type="Pfam" id="PF23283"/>
    </source>
</evidence>
<evidence type="ECO:0000256" key="1">
    <source>
        <dbReference type="ARBA" id="ARBA00022729"/>
    </source>
</evidence>
<reference key="1">
    <citation type="journal article" date="2007" name="Nature">
        <title>The medaka draft genome and insights into vertebrate genome evolution.</title>
        <authorList>
            <person name="Kasahara M."/>
            <person name="Naruse K."/>
            <person name="Sasaki S."/>
            <person name="Nakatani Y."/>
            <person name="Qu W."/>
            <person name="Ahsan B."/>
            <person name="Yamada T."/>
            <person name="Nagayasu Y."/>
            <person name="Doi K."/>
            <person name="Kasai Y."/>
            <person name="Jindo T."/>
            <person name="Kobayashi D."/>
            <person name="Shimada A."/>
            <person name="Toyoda A."/>
            <person name="Kuroki Y."/>
            <person name="Fujiyama A."/>
            <person name="Sasaki T."/>
            <person name="Shimizu A."/>
            <person name="Asakawa S."/>
            <person name="Shimizu N."/>
            <person name="Hashimoto S."/>
            <person name="Yang J."/>
            <person name="Lee Y."/>
            <person name="Matsushima K."/>
            <person name="Sugano S."/>
            <person name="Sakaizumi M."/>
            <person name="Narita T."/>
            <person name="Ohishi K."/>
            <person name="Haga S."/>
            <person name="Ohta F."/>
            <person name="Nomoto H."/>
            <person name="Nogata K."/>
            <person name="Morishita T."/>
            <person name="Endo T."/>
            <person name="Shin-I T."/>
            <person name="Takeda H."/>
            <person name="Morishita S."/>
            <person name="Kohara Y."/>
        </authorList>
    </citation>
    <scope>NUCLEOTIDE SEQUENCE [LARGE SCALE GENOMIC DNA]</scope>
    <source>
        <strain>Hd-rR</strain>
    </source>
</reference>
<evidence type="ECO:0000313" key="5">
    <source>
        <dbReference type="Proteomes" id="UP000265200"/>
    </source>
</evidence>
<dbReference type="Ensembl" id="ENSORLT00015020721.1">
    <property type="protein sequence ID" value="ENSORLP00015013386.1"/>
    <property type="gene ID" value="ENSORLG00015014269.1"/>
</dbReference>
<feature type="domain" description="UMOD/GP2/OIT3-like D8C" evidence="3">
    <location>
        <begin position="94"/>
        <end position="179"/>
    </location>
</feature>
<reference evidence="4 5" key="2">
    <citation type="submission" date="2017-04" db="EMBL/GenBank/DDBJ databases">
        <title>CpG methylation of centromeres and impact of large insertions on vertebrate speciation.</title>
        <authorList>
            <person name="Ichikawa K."/>
            <person name="Yoshimura J."/>
            <person name="Morishita S."/>
        </authorList>
    </citation>
    <scope>NUCLEOTIDE SEQUENCE</scope>
    <source>
        <strain evidence="4 5">HSOK</strain>
    </source>
</reference>
<reference evidence="4" key="3">
    <citation type="submission" date="2025-08" db="UniProtKB">
        <authorList>
            <consortium name="Ensembl"/>
        </authorList>
    </citation>
    <scope>IDENTIFICATION</scope>
    <source>
        <strain evidence="4">HSOK</strain>
    </source>
</reference>
<keyword evidence="1" id="KW-0732">Signal</keyword>
<evidence type="ECO:0000256" key="2">
    <source>
        <dbReference type="ARBA" id="ARBA00023157"/>
    </source>
</evidence>
<protein>
    <recommendedName>
        <fullName evidence="3">UMOD/GP2/OIT3-like D8C domain-containing protein</fullName>
    </recommendedName>
</protein>
<dbReference type="Pfam" id="PF23283">
    <property type="entry name" value="D8C_UMOD"/>
    <property type="match status" value="1"/>
</dbReference>
<proteinExistence type="predicted"/>
<dbReference type="PANTHER" id="PTHR36191">
    <property type="entry name" value="ENDO/EXONUCLEASE/PHOSPHATASE DOMAIN-CONTAINING PROTEIN-RELATED"/>
    <property type="match status" value="1"/>
</dbReference>
<accession>A0A3P9HZZ8</accession>
<reference evidence="4" key="4">
    <citation type="submission" date="2025-09" db="UniProtKB">
        <authorList>
            <consortium name="Ensembl"/>
        </authorList>
    </citation>
    <scope>IDENTIFICATION</scope>
    <source>
        <strain evidence="4">HSOK</strain>
    </source>
</reference>